<keyword evidence="1" id="KW-0732">Signal</keyword>
<organism evidence="2 3">
    <name type="scientific">Bizionia paragorgiae</name>
    <dbReference type="NCBI Taxonomy" id="283786"/>
    <lineage>
        <taxon>Bacteria</taxon>
        <taxon>Pseudomonadati</taxon>
        <taxon>Bacteroidota</taxon>
        <taxon>Flavobacteriia</taxon>
        <taxon>Flavobacteriales</taxon>
        <taxon>Flavobacteriaceae</taxon>
        <taxon>Bizionia</taxon>
    </lineage>
</organism>
<proteinExistence type="predicted"/>
<accession>A0A1H4BLK2</accession>
<name>A0A1H4BLK2_BIZPA</name>
<dbReference type="AlphaFoldDB" id="A0A1H4BLK2"/>
<dbReference type="Proteomes" id="UP000198846">
    <property type="component" value="Unassembled WGS sequence"/>
</dbReference>
<feature type="signal peptide" evidence="1">
    <location>
        <begin position="1"/>
        <end position="19"/>
    </location>
</feature>
<dbReference type="RefSeq" id="WP_092135335.1">
    <property type="nucleotide sequence ID" value="NZ_FNQK01000015.1"/>
</dbReference>
<keyword evidence="3" id="KW-1185">Reference proteome</keyword>
<evidence type="ECO:0000256" key="1">
    <source>
        <dbReference type="SAM" id="SignalP"/>
    </source>
</evidence>
<gene>
    <name evidence="2" type="ORF">SAMN04487990_11530</name>
</gene>
<dbReference type="EMBL" id="FNQK01000015">
    <property type="protein sequence ID" value="SEA49020.1"/>
    <property type="molecule type" value="Genomic_DNA"/>
</dbReference>
<evidence type="ECO:0000313" key="3">
    <source>
        <dbReference type="Proteomes" id="UP000198846"/>
    </source>
</evidence>
<protein>
    <submittedName>
        <fullName evidence="2">Uncharacterized protein</fullName>
    </submittedName>
</protein>
<dbReference type="STRING" id="283786.SAMN04487990_11530"/>
<reference evidence="2 3" key="1">
    <citation type="submission" date="2016-10" db="EMBL/GenBank/DDBJ databases">
        <authorList>
            <person name="de Groot N.N."/>
        </authorList>
    </citation>
    <scope>NUCLEOTIDE SEQUENCE [LARGE SCALE GENOMIC DNA]</scope>
    <source>
        <strain evidence="2 3">DSM 23842</strain>
    </source>
</reference>
<evidence type="ECO:0000313" key="2">
    <source>
        <dbReference type="EMBL" id="SEA49020.1"/>
    </source>
</evidence>
<feature type="chain" id="PRO_5011656424" evidence="1">
    <location>
        <begin position="20"/>
        <end position="92"/>
    </location>
</feature>
<dbReference type="OrthoDB" id="4535652at2"/>
<sequence>MKKFLLLLFCFVTFYNVQAQNSSYANRMQYVFGNIDKAKVTTGYLKEFGVRFANIEACNGNLSTANFVTKSKKQNYEKATFTTNSFTYIKLL</sequence>